<dbReference type="InterPro" id="IPR050331">
    <property type="entry name" value="Zinc_finger"/>
</dbReference>
<dbReference type="Gene3D" id="2.170.270.10">
    <property type="entry name" value="SET domain"/>
    <property type="match status" value="1"/>
</dbReference>
<dbReference type="GO" id="GO:0008270">
    <property type="term" value="F:zinc ion binding"/>
    <property type="evidence" value="ECO:0007669"/>
    <property type="project" value="UniProtKB-KW"/>
</dbReference>
<dbReference type="FunFam" id="2.170.270.10:FF:000023">
    <property type="entry name" value="putative histone-lysine N-methyltransferase PRDM6"/>
    <property type="match status" value="1"/>
</dbReference>
<dbReference type="GO" id="GO:0032259">
    <property type="term" value="P:methylation"/>
    <property type="evidence" value="ECO:0007669"/>
    <property type="project" value="UniProtKB-KW"/>
</dbReference>
<evidence type="ECO:0000256" key="2">
    <source>
        <dbReference type="ARBA" id="ARBA00023163"/>
    </source>
</evidence>
<dbReference type="SMART" id="SM00355">
    <property type="entry name" value="ZnF_C2H2"/>
    <property type="match status" value="3"/>
</dbReference>
<evidence type="ECO:0000256" key="4">
    <source>
        <dbReference type="SAM" id="MobiDB-lite"/>
    </source>
</evidence>
<keyword evidence="7" id="KW-0489">Methyltransferase</keyword>
<keyword evidence="2" id="KW-0804">Transcription</keyword>
<dbReference type="Pfam" id="PF21549">
    <property type="entry name" value="PRDM2_PR"/>
    <property type="match status" value="1"/>
</dbReference>
<name>A0A2B4RPZ9_STYPI</name>
<dbReference type="InterPro" id="IPR013087">
    <property type="entry name" value="Znf_C2H2_type"/>
</dbReference>
<accession>A0A2B4RPZ9</accession>
<evidence type="ECO:0000313" key="7">
    <source>
        <dbReference type="EMBL" id="PFX18388.1"/>
    </source>
</evidence>
<evidence type="ECO:0000256" key="3">
    <source>
        <dbReference type="PROSITE-ProRule" id="PRU00042"/>
    </source>
</evidence>
<protein>
    <submittedName>
        <fullName evidence="7">Putative histone-lysine N-methyltransferase PRDM6</fullName>
    </submittedName>
</protein>
<feature type="domain" description="C2H2-type" evidence="5">
    <location>
        <begin position="413"/>
        <end position="440"/>
    </location>
</feature>
<dbReference type="GO" id="GO:0005634">
    <property type="term" value="C:nucleus"/>
    <property type="evidence" value="ECO:0007669"/>
    <property type="project" value="TreeGrafter"/>
</dbReference>
<dbReference type="PROSITE" id="PS50280">
    <property type="entry name" value="SET"/>
    <property type="match status" value="1"/>
</dbReference>
<dbReference type="PANTHER" id="PTHR16515">
    <property type="entry name" value="PR DOMAIN ZINC FINGER PROTEIN"/>
    <property type="match status" value="1"/>
</dbReference>
<sequence>MATFTALDRTRQGGKTSPIQVQTSPNPPSSPRIKLTAEDLFNYLYGYTPIRLVDPIQLQQRRRKASQLENGASNKAFSWCDICNEKHDGECPMHGPLHSLRKLVSAGQSHSPLENGSILKFPDEVCLCTSSIPCLGYGVCARKRIPAGTWIGPYEGKLVRPEDIKVETETEYMWEVFHDGQVSHYLDGRDEANSSWMRFVRCARHKKEQNMVVFQYHGCVYYRTIREILPGQELLVWYDTRYSQFMGVPVALSDSGSRGVHPPRDLVAQERSRARAADKNETIEAAARRNLTDHAPAQRGRPPLRRNEPAESSKSEQDHVTLTEDRRATSYRGRGYGYKQQTKTPARLDPADDFTWRCNQCFKAFTNREQLEVHHCNGTTGGKNLTCSHCNQSFSHPMEYRAHMETHVNERPFRCGYCASAFASAALLNQHVRVHMAEGTLGPVKASPRHDRASQEFHF</sequence>
<feature type="compositionally biased region" description="Basic and acidic residues" evidence="4">
    <location>
        <begin position="305"/>
        <end position="328"/>
    </location>
</feature>
<gene>
    <name evidence="7" type="primary">PRDM6</name>
    <name evidence="7" type="ORF">AWC38_SpisGene17236</name>
</gene>
<organism evidence="7 8">
    <name type="scientific">Stylophora pistillata</name>
    <name type="common">Smooth cauliflower coral</name>
    <dbReference type="NCBI Taxonomy" id="50429"/>
    <lineage>
        <taxon>Eukaryota</taxon>
        <taxon>Metazoa</taxon>
        <taxon>Cnidaria</taxon>
        <taxon>Anthozoa</taxon>
        <taxon>Hexacorallia</taxon>
        <taxon>Scleractinia</taxon>
        <taxon>Astrocoeniina</taxon>
        <taxon>Pocilloporidae</taxon>
        <taxon>Stylophora</taxon>
    </lineage>
</organism>
<keyword evidence="3" id="KW-0862">Zinc</keyword>
<evidence type="ECO:0000259" key="6">
    <source>
        <dbReference type="PROSITE" id="PS50280"/>
    </source>
</evidence>
<feature type="compositionally biased region" description="Basic and acidic residues" evidence="4">
    <location>
        <begin position="262"/>
        <end position="292"/>
    </location>
</feature>
<feature type="region of interest" description="Disordered" evidence="4">
    <location>
        <begin position="1"/>
        <end position="32"/>
    </location>
</feature>
<keyword evidence="7" id="KW-0808">Transferase</keyword>
<dbReference type="GO" id="GO:0010468">
    <property type="term" value="P:regulation of gene expression"/>
    <property type="evidence" value="ECO:0007669"/>
    <property type="project" value="TreeGrafter"/>
</dbReference>
<dbReference type="SMART" id="SM00317">
    <property type="entry name" value="SET"/>
    <property type="match status" value="1"/>
</dbReference>
<reference evidence="8" key="1">
    <citation type="journal article" date="2017" name="bioRxiv">
        <title>Comparative analysis of the genomes of Stylophora pistillata and Acropora digitifera provides evidence for extensive differences between species of corals.</title>
        <authorList>
            <person name="Voolstra C.R."/>
            <person name="Li Y."/>
            <person name="Liew Y.J."/>
            <person name="Baumgarten S."/>
            <person name="Zoccola D."/>
            <person name="Flot J.-F."/>
            <person name="Tambutte S."/>
            <person name="Allemand D."/>
            <person name="Aranda M."/>
        </authorList>
    </citation>
    <scope>NUCLEOTIDE SEQUENCE [LARGE SCALE GENOMIC DNA]</scope>
</reference>
<proteinExistence type="predicted"/>
<keyword evidence="3" id="KW-0863">Zinc-finger</keyword>
<dbReference type="InterPro" id="IPR036236">
    <property type="entry name" value="Znf_C2H2_sf"/>
</dbReference>
<dbReference type="EMBL" id="LSMT01000413">
    <property type="protein sequence ID" value="PFX18388.1"/>
    <property type="molecule type" value="Genomic_DNA"/>
</dbReference>
<dbReference type="PROSITE" id="PS00028">
    <property type="entry name" value="ZINC_FINGER_C2H2_1"/>
    <property type="match status" value="2"/>
</dbReference>
<evidence type="ECO:0000259" key="5">
    <source>
        <dbReference type="PROSITE" id="PS50157"/>
    </source>
</evidence>
<evidence type="ECO:0000256" key="1">
    <source>
        <dbReference type="ARBA" id="ARBA00023015"/>
    </source>
</evidence>
<dbReference type="SUPFAM" id="SSF82199">
    <property type="entry name" value="SET domain"/>
    <property type="match status" value="1"/>
</dbReference>
<feature type="compositionally biased region" description="Polar residues" evidence="4">
    <location>
        <begin position="13"/>
        <end position="24"/>
    </location>
</feature>
<comment type="caution">
    <text evidence="7">The sequence shown here is derived from an EMBL/GenBank/DDBJ whole genome shotgun (WGS) entry which is preliminary data.</text>
</comment>
<dbReference type="Pfam" id="PF00096">
    <property type="entry name" value="zf-C2H2"/>
    <property type="match status" value="1"/>
</dbReference>
<dbReference type="PROSITE" id="PS50157">
    <property type="entry name" value="ZINC_FINGER_C2H2_2"/>
    <property type="match status" value="3"/>
</dbReference>
<dbReference type="PANTHER" id="PTHR16515:SF22">
    <property type="entry name" value="HISTONE-LYSINE N-METHYLTRANSFERASE PRDM6-RELATED"/>
    <property type="match status" value="1"/>
</dbReference>
<keyword evidence="3" id="KW-0479">Metal-binding</keyword>
<feature type="region of interest" description="Disordered" evidence="4">
    <location>
        <begin position="253"/>
        <end position="346"/>
    </location>
</feature>
<dbReference type="Gene3D" id="3.30.160.60">
    <property type="entry name" value="Classic Zinc Finger"/>
    <property type="match status" value="2"/>
</dbReference>
<dbReference type="Proteomes" id="UP000225706">
    <property type="component" value="Unassembled WGS sequence"/>
</dbReference>
<keyword evidence="1" id="KW-0805">Transcription regulation</keyword>
<dbReference type="OrthoDB" id="7734462at2759"/>
<feature type="domain" description="SET" evidence="6">
    <location>
        <begin position="123"/>
        <end position="239"/>
    </location>
</feature>
<dbReference type="InterPro" id="IPR001214">
    <property type="entry name" value="SET_dom"/>
</dbReference>
<evidence type="ECO:0000313" key="8">
    <source>
        <dbReference type="Proteomes" id="UP000225706"/>
    </source>
</evidence>
<keyword evidence="8" id="KW-1185">Reference proteome</keyword>
<dbReference type="GO" id="GO:0008168">
    <property type="term" value="F:methyltransferase activity"/>
    <property type="evidence" value="ECO:0007669"/>
    <property type="project" value="UniProtKB-KW"/>
</dbReference>
<feature type="domain" description="C2H2-type" evidence="5">
    <location>
        <begin position="385"/>
        <end position="412"/>
    </location>
</feature>
<dbReference type="AlphaFoldDB" id="A0A2B4RPZ9"/>
<feature type="domain" description="C2H2-type" evidence="5">
    <location>
        <begin position="356"/>
        <end position="384"/>
    </location>
</feature>
<dbReference type="SUPFAM" id="SSF57667">
    <property type="entry name" value="beta-beta-alpha zinc fingers"/>
    <property type="match status" value="1"/>
</dbReference>
<dbReference type="InterPro" id="IPR046341">
    <property type="entry name" value="SET_dom_sf"/>
</dbReference>